<dbReference type="InterPro" id="IPR014001">
    <property type="entry name" value="Helicase_ATP-bd"/>
</dbReference>
<feature type="transmembrane region" description="Helical" evidence="1">
    <location>
        <begin position="555"/>
        <end position="574"/>
    </location>
</feature>
<proteinExistence type="predicted"/>
<dbReference type="RefSeq" id="WP_221621361.1">
    <property type="nucleotide sequence ID" value="NZ_QKZK01000027.1"/>
</dbReference>
<keyword evidence="1" id="KW-0472">Membrane</keyword>
<dbReference type="Pfam" id="PF04851">
    <property type="entry name" value="ResIII"/>
    <property type="match status" value="1"/>
</dbReference>
<comment type="caution">
    <text evidence="3">The sequence shown here is derived from an EMBL/GenBank/DDBJ whole genome shotgun (WGS) entry which is preliminary data.</text>
</comment>
<dbReference type="AlphaFoldDB" id="A0A2W7N3X5"/>
<evidence type="ECO:0000313" key="3">
    <source>
        <dbReference type="EMBL" id="PZX13057.1"/>
    </source>
</evidence>
<dbReference type="SMART" id="SM00487">
    <property type="entry name" value="DEXDc"/>
    <property type="match status" value="1"/>
</dbReference>
<name>A0A2W7N3X5_9BACT</name>
<organism evidence="3 4">
    <name type="scientific">Breznakibacter xylanolyticus</name>
    <dbReference type="NCBI Taxonomy" id="990"/>
    <lineage>
        <taxon>Bacteria</taxon>
        <taxon>Pseudomonadati</taxon>
        <taxon>Bacteroidota</taxon>
        <taxon>Bacteroidia</taxon>
        <taxon>Marinilabiliales</taxon>
        <taxon>Marinilabiliaceae</taxon>
        <taxon>Breznakibacter</taxon>
    </lineage>
</organism>
<keyword evidence="1" id="KW-1133">Transmembrane helix</keyword>
<reference evidence="3 4" key="1">
    <citation type="submission" date="2018-06" db="EMBL/GenBank/DDBJ databases">
        <title>Genomic Encyclopedia of Archaeal and Bacterial Type Strains, Phase II (KMG-II): from individual species to whole genera.</title>
        <authorList>
            <person name="Goeker M."/>
        </authorList>
    </citation>
    <scope>NUCLEOTIDE SEQUENCE [LARGE SCALE GENOMIC DNA]</scope>
    <source>
        <strain evidence="3 4">DSM 6779</strain>
    </source>
</reference>
<evidence type="ECO:0000256" key="1">
    <source>
        <dbReference type="SAM" id="Phobius"/>
    </source>
</evidence>
<accession>A0A2W7N3X5</accession>
<dbReference type="PROSITE" id="PS51192">
    <property type="entry name" value="HELICASE_ATP_BIND_1"/>
    <property type="match status" value="1"/>
</dbReference>
<feature type="transmembrane region" description="Helical" evidence="1">
    <location>
        <begin position="704"/>
        <end position="724"/>
    </location>
</feature>
<dbReference type="EMBL" id="QKZK01000027">
    <property type="protein sequence ID" value="PZX13057.1"/>
    <property type="molecule type" value="Genomic_DNA"/>
</dbReference>
<dbReference type="GO" id="GO:0005829">
    <property type="term" value="C:cytosol"/>
    <property type="evidence" value="ECO:0007669"/>
    <property type="project" value="TreeGrafter"/>
</dbReference>
<dbReference type="InterPro" id="IPR050742">
    <property type="entry name" value="Helicase_Restrict-Modif_Enz"/>
</dbReference>
<protein>
    <submittedName>
        <fullName evidence="3">Type III restriction/modification enzyme restriction subunit</fullName>
    </submittedName>
</protein>
<dbReference type="CDD" id="cd18785">
    <property type="entry name" value="SF2_C"/>
    <property type="match status" value="1"/>
</dbReference>
<dbReference type="InterPro" id="IPR006935">
    <property type="entry name" value="Helicase/UvrB_N"/>
</dbReference>
<sequence>MKTQPQQETIDSPTPHTIKHFPPGITFKHPWRTYQQRVLDQLKFHLHDNHLHIIAPPGSGKTVLGLEVVLRLNKPVLILAPTLAIRNQWIQRFCELFLQTEVTPEWISRDIRRPGLMTVITYQGLHAACNNLPQHEQTDEDDVNEEDEIADECVGATPKNNGQLEAIANLLKQQGTDTIVADEAHHLKNEWWHTLHRLKALLTPTIVGLTATPPYDVSVAEWMRYSELNGPVDAEITIPELVRAGDLCPHQDHVYFTEPTPDENHRIMTFRTDMDRLLSEIIQDPVLEQAMQSHPAWLRPIEELNWIYNNLEIFAAILVFLHAKGVLIPPTHLDIIGDKDHPIPPMDHLWCQRLLTYYIYQEKTHFTAFDTHRQHLENKLKHHGAIDKKQIDFCFSKRLAGVLNTSISKLRGIERIVAFEHQQMGAQLRMVILTDYIRKEAWVNAAENNAPINKLGVLPIFELLRRQSGQTLKLGILTGSLIVIPRTALEALAHEAQRSGIAAIGHTPVPFDHHYVTIDESDRLRHDMVGLVTRLFEQGEIEVLVGTKSLLGEGWDAPAINALVMASYVGSFVLSNQMRGRAIRTQPGNAGKTANIWHLVCLDNTSADGGNDLELLKRRFRGFTGPCYHSGASIENGIGRLNLPEKIGHINGSQHNAQTLEQAANRPALAQKWNQALANGVRLIDEITFPEAIRRNSTRRKVFYTRRTIATLMFELIMAGMVFLKDMLIKMGTHTQRIDSLKDFFTWMSVAGTIGLVYFGRQTYVSLKYYLKYRDIAADIGRIAQALLHTLAEAGLLQTPVAELKAETGTDLYGSLTCHLKGGTSYDESLFINAIGEIVSPINNPRYVIIRKHQFMGIKTQIDFHAVPEVLGKNKRTADIFLKHWKKQVGATEMVFTKYYQGRKQLIHARMHAFANQFENASIRKNIWR</sequence>
<dbReference type="PANTHER" id="PTHR47396:SF1">
    <property type="entry name" value="ATP-DEPENDENT HELICASE IRC3-RELATED"/>
    <property type="match status" value="1"/>
</dbReference>
<dbReference type="InterPro" id="IPR003593">
    <property type="entry name" value="AAA+_ATPase"/>
</dbReference>
<evidence type="ECO:0000259" key="2">
    <source>
        <dbReference type="PROSITE" id="PS51192"/>
    </source>
</evidence>
<dbReference type="GO" id="GO:0005524">
    <property type="term" value="F:ATP binding"/>
    <property type="evidence" value="ECO:0007669"/>
    <property type="project" value="InterPro"/>
</dbReference>
<evidence type="ECO:0000313" key="4">
    <source>
        <dbReference type="Proteomes" id="UP000249239"/>
    </source>
</evidence>
<dbReference type="Gene3D" id="3.40.50.300">
    <property type="entry name" value="P-loop containing nucleotide triphosphate hydrolases"/>
    <property type="match status" value="2"/>
</dbReference>
<dbReference type="InterPro" id="IPR027417">
    <property type="entry name" value="P-loop_NTPase"/>
</dbReference>
<dbReference type="SUPFAM" id="SSF52540">
    <property type="entry name" value="P-loop containing nucleoside triphosphate hydrolases"/>
    <property type="match status" value="1"/>
</dbReference>
<gene>
    <name evidence="3" type="ORF">LX69_02717</name>
</gene>
<dbReference type="GO" id="GO:0003677">
    <property type="term" value="F:DNA binding"/>
    <property type="evidence" value="ECO:0007669"/>
    <property type="project" value="InterPro"/>
</dbReference>
<keyword evidence="4" id="KW-1185">Reference proteome</keyword>
<keyword evidence="1" id="KW-0812">Transmembrane</keyword>
<dbReference type="GO" id="GO:0016787">
    <property type="term" value="F:hydrolase activity"/>
    <property type="evidence" value="ECO:0007669"/>
    <property type="project" value="InterPro"/>
</dbReference>
<feature type="domain" description="Helicase ATP-binding" evidence="2">
    <location>
        <begin position="42"/>
        <end position="231"/>
    </location>
</feature>
<dbReference type="SMART" id="SM00382">
    <property type="entry name" value="AAA"/>
    <property type="match status" value="1"/>
</dbReference>
<dbReference type="Proteomes" id="UP000249239">
    <property type="component" value="Unassembled WGS sequence"/>
</dbReference>
<feature type="transmembrane region" description="Helical" evidence="1">
    <location>
        <begin position="744"/>
        <end position="764"/>
    </location>
</feature>
<dbReference type="PANTHER" id="PTHR47396">
    <property type="entry name" value="TYPE I RESTRICTION ENZYME ECOKI R PROTEIN"/>
    <property type="match status" value="1"/>
</dbReference>